<dbReference type="RefSeq" id="WP_080046170.1">
    <property type="nucleotide sequence ID" value="NZ_CP017717.1"/>
</dbReference>
<feature type="domain" description="N-acetyltransferase" evidence="1">
    <location>
        <begin position="11"/>
        <end position="167"/>
    </location>
</feature>
<dbReference type="PANTHER" id="PTHR43792:SF16">
    <property type="entry name" value="N-ACETYLTRANSFERASE DOMAIN-CONTAINING PROTEIN"/>
    <property type="match status" value="1"/>
</dbReference>
<dbReference type="EMBL" id="CP017717">
    <property type="protein sequence ID" value="AQZ69779.1"/>
    <property type="molecule type" value="Genomic_DNA"/>
</dbReference>
<dbReference type="Proteomes" id="UP000190797">
    <property type="component" value="Chromosome"/>
</dbReference>
<accession>A0A1V0AHY5</accession>
<dbReference type="PROSITE" id="PS51186">
    <property type="entry name" value="GNAT"/>
    <property type="match status" value="1"/>
</dbReference>
<proteinExistence type="predicted"/>
<dbReference type="InterPro" id="IPR051531">
    <property type="entry name" value="N-acetyltransferase"/>
</dbReference>
<dbReference type="CDD" id="cd04301">
    <property type="entry name" value="NAT_SF"/>
    <property type="match status" value="1"/>
</dbReference>
<dbReference type="InterPro" id="IPR000182">
    <property type="entry name" value="GNAT_dom"/>
</dbReference>
<dbReference type="PANTHER" id="PTHR43792">
    <property type="entry name" value="GNAT FAMILY, PUTATIVE (AFU_ORTHOLOGUE AFUA_3G00765)-RELATED-RELATED"/>
    <property type="match status" value="1"/>
</dbReference>
<dbReference type="KEGG" id="noa:BKM31_57385"/>
<protein>
    <recommendedName>
        <fullName evidence="1">N-acetyltransferase domain-containing protein</fullName>
    </recommendedName>
</protein>
<dbReference type="AlphaFoldDB" id="A0A1V0AHY5"/>
<gene>
    <name evidence="2" type="ORF">BKM31_57385</name>
</gene>
<dbReference type="Pfam" id="PF13302">
    <property type="entry name" value="Acetyltransf_3"/>
    <property type="match status" value="1"/>
</dbReference>
<reference evidence="3" key="1">
    <citation type="journal article" date="2017" name="Med. Chem. Commun.">
        <title>Nonomuraea sp. ATCC 55076 harbours the largest actinomycete chromosome to date and the kistamicin biosynthetic gene cluster.</title>
        <authorList>
            <person name="Nazari B."/>
            <person name="Forneris C.C."/>
            <person name="Gibson M.I."/>
            <person name="Moon K."/>
            <person name="Schramma K.R."/>
            <person name="Seyedsayamdost M.R."/>
        </authorList>
    </citation>
    <scope>NUCLEOTIDE SEQUENCE [LARGE SCALE GENOMIC DNA]</scope>
    <source>
        <strain evidence="3">ATCC 55076</strain>
    </source>
</reference>
<dbReference type="Gene3D" id="3.40.630.30">
    <property type="match status" value="1"/>
</dbReference>
<name>A0A1V0AHY5_9ACTN</name>
<keyword evidence="3" id="KW-1185">Reference proteome</keyword>
<evidence type="ECO:0000313" key="3">
    <source>
        <dbReference type="Proteomes" id="UP000190797"/>
    </source>
</evidence>
<dbReference type="GO" id="GO:0016747">
    <property type="term" value="F:acyltransferase activity, transferring groups other than amino-acyl groups"/>
    <property type="evidence" value="ECO:0007669"/>
    <property type="project" value="InterPro"/>
</dbReference>
<organism evidence="2 3">
    <name type="scientific">[Actinomadura] parvosata subsp. kistnae</name>
    <dbReference type="NCBI Taxonomy" id="1909395"/>
    <lineage>
        <taxon>Bacteria</taxon>
        <taxon>Bacillati</taxon>
        <taxon>Actinomycetota</taxon>
        <taxon>Actinomycetes</taxon>
        <taxon>Streptosporangiales</taxon>
        <taxon>Streptosporangiaceae</taxon>
        <taxon>Nonomuraea</taxon>
    </lineage>
</organism>
<dbReference type="STRING" id="1909395.BKM31_57385"/>
<dbReference type="OrthoDB" id="4403558at2"/>
<dbReference type="InterPro" id="IPR016181">
    <property type="entry name" value="Acyl_CoA_acyltransferase"/>
</dbReference>
<dbReference type="SUPFAM" id="SSF55729">
    <property type="entry name" value="Acyl-CoA N-acyltransferases (Nat)"/>
    <property type="match status" value="1"/>
</dbReference>
<evidence type="ECO:0000313" key="2">
    <source>
        <dbReference type="EMBL" id="AQZ69779.1"/>
    </source>
</evidence>
<evidence type="ECO:0000259" key="1">
    <source>
        <dbReference type="PROSITE" id="PS51186"/>
    </source>
</evidence>
<sequence length="169" mass="18717">MPDPRLTSARLLFVPLSVTDAEEMVHVLSAKSLYTFIGGAPPTLDELRDRYTRQVVGRSPDGSQEWRNWILRKKPDSEAIGFVQATITDEGRRAEVAWVIGEQWQGQGYASEAAKTLIAWLRTTGATTIEAHIHPAHTASARVARNAGLQPTIQFDDGEQLWQLPTDAP</sequence>